<feature type="domain" description="Pre-mRNA-splicing factor Syf1/CRNKL1-like C-terminal HAT-repeats" evidence="10">
    <location>
        <begin position="369"/>
        <end position="759"/>
    </location>
</feature>
<evidence type="ECO:0000256" key="6">
    <source>
        <dbReference type="ARBA" id="ARBA00023187"/>
    </source>
</evidence>
<keyword evidence="6" id="KW-0508">mRNA splicing</keyword>
<evidence type="ECO:0000313" key="12">
    <source>
        <dbReference type="EMBL" id="CAG5085389.1"/>
    </source>
</evidence>
<evidence type="ECO:0000259" key="11">
    <source>
        <dbReference type="Pfam" id="PF23233"/>
    </source>
</evidence>
<dbReference type="InterPro" id="IPR055433">
    <property type="entry name" value="HAT_Syf1-like_N"/>
</dbReference>
<keyword evidence="13" id="KW-1185">Reference proteome</keyword>
<evidence type="ECO:0000313" key="13">
    <source>
        <dbReference type="Proteomes" id="UP001158576"/>
    </source>
</evidence>
<keyword evidence="5" id="KW-0677">Repeat</keyword>
<feature type="region of interest" description="Disordered" evidence="8">
    <location>
        <begin position="788"/>
        <end position="839"/>
    </location>
</feature>
<evidence type="ECO:0000259" key="10">
    <source>
        <dbReference type="Pfam" id="PF23231"/>
    </source>
</evidence>
<dbReference type="SUPFAM" id="SSF48452">
    <property type="entry name" value="TPR-like"/>
    <property type="match status" value="3"/>
</dbReference>
<evidence type="ECO:0000256" key="4">
    <source>
        <dbReference type="ARBA" id="ARBA00022728"/>
    </source>
</evidence>
<feature type="compositionally biased region" description="Basic and acidic residues" evidence="8">
    <location>
        <begin position="788"/>
        <end position="803"/>
    </location>
</feature>
<dbReference type="InterPro" id="IPR055430">
    <property type="entry name" value="HAT_Syf1_CNRKL1_C"/>
</dbReference>
<evidence type="ECO:0000259" key="9">
    <source>
        <dbReference type="Pfam" id="PF23220"/>
    </source>
</evidence>
<keyword evidence="7" id="KW-0539">Nucleus</keyword>
<evidence type="ECO:0000256" key="2">
    <source>
        <dbReference type="ARBA" id="ARBA00008644"/>
    </source>
</evidence>
<dbReference type="Pfam" id="PF23233">
    <property type="entry name" value="HAT_Syf1_CNRKL1_N"/>
    <property type="match status" value="1"/>
</dbReference>
<dbReference type="Proteomes" id="UP001158576">
    <property type="component" value="Chromosome PAR"/>
</dbReference>
<accession>A0ABN7RSV0</accession>
<feature type="domain" description="Pre-mRNA-splicing factor SYF1 central HAT repeats" evidence="9">
    <location>
        <begin position="169"/>
        <end position="367"/>
    </location>
</feature>
<keyword evidence="3" id="KW-0507">mRNA processing</keyword>
<organism evidence="12 13">
    <name type="scientific">Oikopleura dioica</name>
    <name type="common">Tunicate</name>
    <dbReference type="NCBI Taxonomy" id="34765"/>
    <lineage>
        <taxon>Eukaryota</taxon>
        <taxon>Metazoa</taxon>
        <taxon>Chordata</taxon>
        <taxon>Tunicata</taxon>
        <taxon>Appendicularia</taxon>
        <taxon>Copelata</taxon>
        <taxon>Oikopleuridae</taxon>
        <taxon>Oikopleura</taxon>
    </lineage>
</organism>
<dbReference type="PANTHER" id="PTHR11246">
    <property type="entry name" value="PRE-MRNA SPLICING FACTOR"/>
    <property type="match status" value="1"/>
</dbReference>
<sequence>MVSIDISDDDFVYEEECQRNPHSVQTWLRYIEHKQDGGFEGLNMIYERALKQLPGSYKLWYKYLRERRRQCKGLSIQHPSYEDANNAHERALVFMHKMPRIWIDYGEWLMRQEYVTRTRRTFDRALRALPVTQHNRIWMVYIKFLKRHDITETAVRCFRRFVKLSPECIEEFIDYLLKNDRMDEAARYLSDIVNDDNFNSRNGKSKHQLWQELCDLIAKHPDEIKGLNADAIIRSGFRKFTDQVGEQWCLLADYYIRQALFEKARDVYEEGIQSVKTVRDFTQIFDAFAAFEEELISNSMQDVTDEDELEMQLARFEDLLERRPFLVNSVLLRQNPHNVHEWLKRAELYKEKPRQCINTFTEALQTVDPMKAVGKLYKLWVAFAKFYEENDQIDDARTIFEKAAKVQFRSVDDLAAVWCEYAEMELRQEHYDGALSLMRRSTAIPKKRAKYFDNSEPVQNRVYRSLKLWSMYADLEESFGNFSSTKQVYERIIDLKIATPQIILNFALFLEENQYFEESFKAYERGVELFTWPHVFDIWQTYLVKFLDRFKGSKLERARDLFEQCIQGMPTEFSKKIFLLYAKLEEEHGLVKRSMDIYKKSIEKVKEDEKLEVFTIYVKRTAELHGITACRPVYEDAINKLNADGSREMCIRYAELERKLGETDRARAIFTHAANLCNPDVHKDFWSKWESFETEHGNEDTIREMLRVKRQVAATHNTQVNYMAAAMLAQNAEPTGTIADLAPDEEDDGDGDMRMMEQQAALLHAKKAKEVEGGNIRFVASSTNALLKKDAPPAEAVGNKDEINLDDDDDDDSAGEEPSMDIKKQTIPAAVFGKLAEDN</sequence>
<dbReference type="InterPro" id="IPR003107">
    <property type="entry name" value="HAT"/>
</dbReference>
<reference evidence="12 13" key="1">
    <citation type="submission" date="2021-04" db="EMBL/GenBank/DDBJ databases">
        <authorList>
            <person name="Bliznina A."/>
        </authorList>
    </citation>
    <scope>NUCLEOTIDE SEQUENCE [LARGE SCALE GENOMIC DNA]</scope>
</reference>
<dbReference type="Pfam" id="PF23220">
    <property type="entry name" value="HAT_Syf1_M"/>
    <property type="match status" value="1"/>
</dbReference>
<evidence type="ECO:0000256" key="5">
    <source>
        <dbReference type="ARBA" id="ARBA00022737"/>
    </source>
</evidence>
<proteinExistence type="inferred from homology"/>
<comment type="similarity">
    <text evidence="2">Belongs to the crooked-neck family.</text>
</comment>
<dbReference type="InterPro" id="IPR056350">
    <property type="entry name" value="HAT_Syf1_central"/>
</dbReference>
<dbReference type="EMBL" id="OU015568">
    <property type="protein sequence ID" value="CAG5085389.1"/>
    <property type="molecule type" value="Genomic_DNA"/>
</dbReference>
<feature type="compositionally biased region" description="Acidic residues" evidence="8">
    <location>
        <begin position="804"/>
        <end position="819"/>
    </location>
</feature>
<comment type="subcellular location">
    <subcellularLocation>
        <location evidence="1">Nucleus</location>
    </subcellularLocation>
</comment>
<evidence type="ECO:0000256" key="1">
    <source>
        <dbReference type="ARBA" id="ARBA00004123"/>
    </source>
</evidence>
<protein>
    <submittedName>
        <fullName evidence="12">Oidioi.mRNA.OKI2018_I69.PAR.g10881.t1.cds</fullName>
    </submittedName>
</protein>
<feature type="domain" description="Pre-mRNA-splicing factor Syf1-like N-terminal HAT-repeats" evidence="11">
    <location>
        <begin position="9"/>
        <end position="167"/>
    </location>
</feature>
<name>A0ABN7RSV0_OIKDI</name>
<keyword evidence="4" id="KW-0747">Spliceosome</keyword>
<evidence type="ECO:0000256" key="3">
    <source>
        <dbReference type="ARBA" id="ARBA00022664"/>
    </source>
</evidence>
<dbReference type="InterPro" id="IPR045075">
    <property type="entry name" value="Syf1-like"/>
</dbReference>
<evidence type="ECO:0000256" key="7">
    <source>
        <dbReference type="ARBA" id="ARBA00023242"/>
    </source>
</evidence>
<dbReference type="PANTHER" id="PTHR11246:SF5">
    <property type="entry name" value="PRE-MRNA-SPLICING FACTOR SYF1"/>
    <property type="match status" value="1"/>
</dbReference>
<dbReference type="Gene3D" id="1.25.40.10">
    <property type="entry name" value="Tetratricopeptide repeat domain"/>
    <property type="match status" value="5"/>
</dbReference>
<evidence type="ECO:0000256" key="8">
    <source>
        <dbReference type="SAM" id="MobiDB-lite"/>
    </source>
</evidence>
<dbReference type="Pfam" id="PF23231">
    <property type="entry name" value="HAT_Syf1_CNRKL1_C"/>
    <property type="match status" value="1"/>
</dbReference>
<gene>
    <name evidence="12" type="ORF">OKIOD_LOCUS2439</name>
</gene>
<dbReference type="SMART" id="SM00386">
    <property type="entry name" value="HAT"/>
    <property type="match status" value="11"/>
</dbReference>
<dbReference type="InterPro" id="IPR011990">
    <property type="entry name" value="TPR-like_helical_dom_sf"/>
</dbReference>